<proteinExistence type="inferred from homology"/>
<dbReference type="InterPro" id="IPR003316">
    <property type="entry name" value="E2F_WHTH_DNA-bd_dom"/>
</dbReference>
<dbReference type="SMART" id="SM01372">
    <property type="entry name" value="E2F_TDP"/>
    <property type="match status" value="1"/>
</dbReference>
<dbReference type="InterPro" id="IPR036390">
    <property type="entry name" value="WH_DNA-bd_sf"/>
</dbReference>
<dbReference type="Gene3D" id="1.10.10.10">
    <property type="entry name" value="Winged helix-like DNA-binding domain superfamily/Winged helix DNA-binding domain"/>
    <property type="match status" value="1"/>
</dbReference>
<feature type="compositionally biased region" description="Low complexity" evidence="6">
    <location>
        <begin position="42"/>
        <end position="57"/>
    </location>
</feature>
<dbReference type="GO" id="GO:0046983">
    <property type="term" value="F:protein dimerization activity"/>
    <property type="evidence" value="ECO:0007669"/>
    <property type="project" value="InterPro"/>
</dbReference>
<sequence>MPAVTPQRTRMSPSLPASKPSPQFTNPDKKSSPRASPSYRKSPSPTASAGSASSGSGNGSAFPACLMASNSRFDSSLGILTKKFVFLLKRAASHGFLENGVTIGPKAQGGDGTLDLNVAAEQLGVQKRRIYDITNVLEGIGLIEKRTKNHIAWVHDPRSGKDGPASQDNGENGLEEVSSNIICRGEEKMLMDEVDSLKSEEEKLDRHIAFMMNLVKSYSNSPRGTKVGNKKGNPWMYIRKDDLTSLTDLKDETVIAVRAPAGTTLDVPDPNDGMTPGSRKYQMYFKSPGEKVDVFLIQYGDDKNTSNCNGEKSHEFSKPSSKRTNPSAGAPERKRQRREDSEWPAAPSEIHQYLDCAASPSKMNQATSSNASYYSSWEKHASLSSSAKKLPRSPEQRDERSEENEASDYGFGSPPRNRSVTGSPRLHREIEATSSHSVVSTSTGHPSPPRGTILGDSPVKMTKCDSPTGSFDLMDDHFDDALMNPDRFFSHPFSPQNDDFLDFQPTD</sequence>
<keyword evidence="3 5" id="KW-0238">DNA-binding</keyword>
<dbReference type="InterPro" id="IPR036388">
    <property type="entry name" value="WH-like_DNA-bd_sf"/>
</dbReference>
<evidence type="ECO:0000313" key="8">
    <source>
        <dbReference type="EMBL" id="KAK1737229.1"/>
    </source>
</evidence>
<dbReference type="Pfam" id="PF16421">
    <property type="entry name" value="E2F_CC-MB"/>
    <property type="match status" value="1"/>
</dbReference>
<reference evidence="8" key="1">
    <citation type="submission" date="2023-06" db="EMBL/GenBank/DDBJ databases">
        <title>Survivors Of The Sea: Transcriptome response of Skeletonema marinoi to long-term dormancy.</title>
        <authorList>
            <person name="Pinder M.I.M."/>
            <person name="Kourtchenko O."/>
            <person name="Robertson E.K."/>
            <person name="Larsson T."/>
            <person name="Maumus F."/>
            <person name="Osuna-Cruz C.M."/>
            <person name="Vancaester E."/>
            <person name="Stenow R."/>
            <person name="Vandepoele K."/>
            <person name="Ploug H."/>
            <person name="Bruchert V."/>
            <person name="Godhe A."/>
            <person name="Topel M."/>
        </authorList>
    </citation>
    <scope>NUCLEOTIDE SEQUENCE</scope>
    <source>
        <strain evidence="8">R05AC</strain>
    </source>
</reference>
<dbReference type="CDD" id="cd14660">
    <property type="entry name" value="E2F_DD"/>
    <property type="match status" value="1"/>
</dbReference>
<evidence type="ECO:0000259" key="7">
    <source>
        <dbReference type="SMART" id="SM01372"/>
    </source>
</evidence>
<evidence type="ECO:0000256" key="1">
    <source>
        <dbReference type="ARBA" id="ARBA00010940"/>
    </source>
</evidence>
<comment type="similarity">
    <text evidence="1 5">Belongs to the E2F/DP family.</text>
</comment>
<dbReference type="SUPFAM" id="SSF144074">
    <property type="entry name" value="E2F-DP heterodimerization region"/>
    <property type="match status" value="1"/>
</dbReference>
<dbReference type="InterPro" id="IPR037241">
    <property type="entry name" value="E2F-DP_heterodim"/>
</dbReference>
<dbReference type="AlphaFoldDB" id="A0AAD8Y0B5"/>
<keyword evidence="4 5" id="KW-0804">Transcription</keyword>
<accession>A0AAD8Y0B5</accession>
<evidence type="ECO:0000313" key="9">
    <source>
        <dbReference type="Proteomes" id="UP001224775"/>
    </source>
</evidence>
<dbReference type="Proteomes" id="UP001224775">
    <property type="component" value="Unassembled WGS sequence"/>
</dbReference>
<feature type="region of interest" description="Disordered" evidence="6">
    <location>
        <begin position="1"/>
        <end position="57"/>
    </location>
</feature>
<feature type="region of interest" description="Disordered" evidence="6">
    <location>
        <begin position="304"/>
        <end position="347"/>
    </location>
</feature>
<keyword evidence="9" id="KW-1185">Reference proteome</keyword>
<protein>
    <submittedName>
        <fullName evidence="8">Transcription factor E2F</fullName>
    </submittedName>
</protein>
<name>A0AAD8Y0B5_9STRA</name>
<dbReference type="GO" id="GO:0090575">
    <property type="term" value="C:RNA polymerase II transcription regulator complex"/>
    <property type="evidence" value="ECO:0007669"/>
    <property type="project" value="TreeGrafter"/>
</dbReference>
<dbReference type="InterPro" id="IPR015633">
    <property type="entry name" value="E2F"/>
</dbReference>
<gene>
    <name evidence="8" type="ORF">QTG54_012096</name>
</gene>
<feature type="compositionally biased region" description="Polar residues" evidence="6">
    <location>
        <begin position="1"/>
        <end position="12"/>
    </location>
</feature>
<organism evidence="8 9">
    <name type="scientific">Skeletonema marinoi</name>
    <dbReference type="NCBI Taxonomy" id="267567"/>
    <lineage>
        <taxon>Eukaryota</taxon>
        <taxon>Sar</taxon>
        <taxon>Stramenopiles</taxon>
        <taxon>Ochrophyta</taxon>
        <taxon>Bacillariophyta</taxon>
        <taxon>Coscinodiscophyceae</taxon>
        <taxon>Thalassiosirophycidae</taxon>
        <taxon>Thalassiosirales</taxon>
        <taxon>Skeletonemataceae</taxon>
        <taxon>Skeletonema</taxon>
        <taxon>Skeletonema marinoi-dohrnii complex</taxon>
    </lineage>
</organism>
<comment type="subcellular location">
    <subcellularLocation>
        <location evidence="5">Nucleus</location>
    </subcellularLocation>
</comment>
<feature type="region of interest" description="Disordered" evidence="6">
    <location>
        <begin position="154"/>
        <end position="175"/>
    </location>
</feature>
<keyword evidence="5" id="KW-0539">Nucleus</keyword>
<feature type="compositionally biased region" description="Low complexity" evidence="6">
    <location>
        <begin position="433"/>
        <end position="445"/>
    </location>
</feature>
<dbReference type="SUPFAM" id="SSF46785">
    <property type="entry name" value="Winged helix' DNA-binding domain"/>
    <property type="match status" value="1"/>
</dbReference>
<dbReference type="PANTHER" id="PTHR12081:SF18">
    <property type="entry name" value="TRANSCRIPTION FACTOR E2F2-RELATED"/>
    <property type="match status" value="1"/>
</dbReference>
<evidence type="ECO:0000256" key="2">
    <source>
        <dbReference type="ARBA" id="ARBA00023015"/>
    </source>
</evidence>
<dbReference type="PANTHER" id="PTHR12081">
    <property type="entry name" value="TRANSCRIPTION FACTOR E2F"/>
    <property type="match status" value="1"/>
</dbReference>
<evidence type="ECO:0000256" key="3">
    <source>
        <dbReference type="ARBA" id="ARBA00023125"/>
    </source>
</evidence>
<dbReference type="GO" id="GO:0000981">
    <property type="term" value="F:DNA-binding transcription factor activity, RNA polymerase II-specific"/>
    <property type="evidence" value="ECO:0007669"/>
    <property type="project" value="TreeGrafter"/>
</dbReference>
<feature type="domain" description="E2F/DP family winged-helix DNA-binding" evidence="7">
    <location>
        <begin position="72"/>
        <end position="155"/>
    </location>
</feature>
<keyword evidence="2 5" id="KW-0805">Transcription regulation</keyword>
<feature type="compositionally biased region" description="Polar residues" evidence="6">
    <location>
        <begin position="318"/>
        <end position="327"/>
    </location>
</feature>
<dbReference type="GO" id="GO:0000978">
    <property type="term" value="F:RNA polymerase II cis-regulatory region sequence-specific DNA binding"/>
    <property type="evidence" value="ECO:0007669"/>
    <property type="project" value="InterPro"/>
</dbReference>
<dbReference type="Pfam" id="PF02319">
    <property type="entry name" value="WHD_E2F_TDP"/>
    <property type="match status" value="1"/>
</dbReference>
<evidence type="ECO:0000256" key="4">
    <source>
        <dbReference type="ARBA" id="ARBA00023163"/>
    </source>
</evidence>
<evidence type="ECO:0000256" key="6">
    <source>
        <dbReference type="SAM" id="MobiDB-lite"/>
    </source>
</evidence>
<dbReference type="Gene3D" id="6.10.250.540">
    <property type="match status" value="1"/>
</dbReference>
<evidence type="ECO:0000256" key="5">
    <source>
        <dbReference type="RuleBase" id="RU003796"/>
    </source>
</evidence>
<dbReference type="InterPro" id="IPR032198">
    <property type="entry name" value="E2F_CC-MB"/>
</dbReference>
<dbReference type="EMBL" id="JATAAI010000026">
    <property type="protein sequence ID" value="KAK1737229.1"/>
    <property type="molecule type" value="Genomic_DNA"/>
</dbReference>
<feature type="compositionally biased region" description="Basic and acidic residues" evidence="6">
    <location>
        <begin position="331"/>
        <end position="341"/>
    </location>
</feature>
<dbReference type="FunFam" id="1.10.10.10:FF:000008">
    <property type="entry name" value="E2F transcription factor 1"/>
    <property type="match status" value="1"/>
</dbReference>
<feature type="region of interest" description="Disordered" evidence="6">
    <location>
        <begin position="383"/>
        <end position="460"/>
    </location>
</feature>
<comment type="caution">
    <text evidence="8">The sequence shown here is derived from an EMBL/GenBank/DDBJ whole genome shotgun (WGS) entry which is preliminary data.</text>
</comment>